<dbReference type="InterPro" id="IPR000768">
    <property type="entry name" value="ART"/>
</dbReference>
<keyword evidence="10" id="KW-0520">NAD</keyword>
<dbReference type="Gene3D" id="3.90.176.10">
    <property type="entry name" value="Toxin ADP-ribosyltransferase, Chain A, domain 1"/>
    <property type="match status" value="1"/>
</dbReference>
<evidence type="ECO:0000256" key="5">
    <source>
        <dbReference type="ARBA" id="ARBA00022676"/>
    </source>
</evidence>
<proteinExistence type="inferred from homology"/>
<evidence type="ECO:0000256" key="2">
    <source>
        <dbReference type="ARBA" id="ARBA00009558"/>
    </source>
</evidence>
<evidence type="ECO:0000256" key="9">
    <source>
        <dbReference type="ARBA" id="ARBA00047597"/>
    </source>
</evidence>
<keyword evidence="10" id="KW-0521">NADP</keyword>
<evidence type="ECO:0000313" key="12">
    <source>
        <dbReference type="EMBL" id="CAF1656410.1"/>
    </source>
</evidence>
<dbReference type="PANTHER" id="PTHR10339:SF25">
    <property type="entry name" value="SECRETED EXOENZYME S"/>
    <property type="match status" value="1"/>
</dbReference>
<comment type="catalytic activity">
    <reaction evidence="9 10">
        <text>L-arginyl-[protein] + NAD(+) = N(omega)-(ADP-D-ribosyl)-L-arginyl-[protein] + nicotinamide + H(+)</text>
        <dbReference type="Rhea" id="RHEA:19149"/>
        <dbReference type="Rhea" id="RHEA-COMP:10532"/>
        <dbReference type="Rhea" id="RHEA-COMP:15087"/>
        <dbReference type="ChEBI" id="CHEBI:15378"/>
        <dbReference type="ChEBI" id="CHEBI:17154"/>
        <dbReference type="ChEBI" id="CHEBI:29965"/>
        <dbReference type="ChEBI" id="CHEBI:57540"/>
        <dbReference type="ChEBI" id="CHEBI:142554"/>
        <dbReference type="EC" id="2.4.2.31"/>
    </reaction>
</comment>
<comment type="similarity">
    <text evidence="2 10">Belongs to the Arg-specific ADP-ribosyltransferase family.</text>
</comment>
<evidence type="ECO:0000256" key="10">
    <source>
        <dbReference type="RuleBase" id="RU361228"/>
    </source>
</evidence>
<comment type="caution">
    <text evidence="12">The sequence shown here is derived from an EMBL/GenBank/DDBJ whole genome shotgun (WGS) entry which is preliminary data.</text>
</comment>
<keyword evidence="7" id="KW-0548">Nucleotidyltransferase</keyword>
<dbReference type="GO" id="GO:0005576">
    <property type="term" value="C:extracellular region"/>
    <property type="evidence" value="ECO:0007669"/>
    <property type="project" value="UniProtKB-SubCell"/>
</dbReference>
<evidence type="ECO:0000256" key="1">
    <source>
        <dbReference type="ARBA" id="ARBA00004613"/>
    </source>
</evidence>
<sequence length="280" mass="32099">MATDQEGDIVEYSMRVMDVEGESSAMNTSVVEYQNAPNVKYEDIPITSIEEAVEALAPLIPDIQRRTEEIKSRYLNPPSDGLTLDQSVSIRLYSTQWMPRNKSLYIVLNATLRSKDKEKLKPWFRYIKLFLTALEQLPKYSRTVYRGVKADLHADYPKGKDIEWWAFSSCTDRIGVLEHESFLGKTGERTLFNIECVSAKNIEKHSAFEKENEVLLPPGIQFEVIDCLHLNNGLYIIQLREKQTAQPRLDSFLMSNSTTISEGKMSVIVLIKTGHEQSQW</sequence>
<keyword evidence="4" id="KW-0800">Toxin</keyword>
<dbReference type="Pfam" id="PF01129">
    <property type="entry name" value="ART"/>
    <property type="match status" value="1"/>
</dbReference>
<evidence type="ECO:0000256" key="4">
    <source>
        <dbReference type="ARBA" id="ARBA00022656"/>
    </source>
</evidence>
<evidence type="ECO:0000256" key="6">
    <source>
        <dbReference type="ARBA" id="ARBA00022679"/>
    </source>
</evidence>
<name>A0A816F5N4_ADIRI</name>
<reference evidence="12" key="1">
    <citation type="submission" date="2021-02" db="EMBL/GenBank/DDBJ databases">
        <authorList>
            <person name="Nowell W R."/>
        </authorList>
    </citation>
    <scope>NUCLEOTIDE SEQUENCE</scope>
</reference>
<dbReference type="GO" id="GO:0090729">
    <property type="term" value="F:toxin activity"/>
    <property type="evidence" value="ECO:0007669"/>
    <property type="project" value="UniProtKB-KW"/>
</dbReference>
<dbReference type="EMBL" id="CAJNOR010010753">
    <property type="protein sequence ID" value="CAF1656410.1"/>
    <property type="molecule type" value="Genomic_DNA"/>
</dbReference>
<protein>
    <recommendedName>
        <fullName evidence="10">NAD(P)(+)--arginine ADP-ribosyltransferase</fullName>
        <ecNumber evidence="10">2.4.2.31</ecNumber>
    </recommendedName>
    <alternativeName>
        <fullName evidence="10">Mono(ADP-ribosyl)transferase</fullName>
    </alternativeName>
</protein>
<dbReference type="Proteomes" id="UP000663852">
    <property type="component" value="Unassembled WGS sequence"/>
</dbReference>
<evidence type="ECO:0000313" key="11">
    <source>
        <dbReference type="EMBL" id="CAF1333318.1"/>
    </source>
</evidence>
<dbReference type="PROSITE" id="PS51996">
    <property type="entry name" value="TR_MART"/>
    <property type="match status" value="1"/>
</dbReference>
<dbReference type="GO" id="GO:0106274">
    <property type="term" value="F:NAD+-protein-arginine ADP-ribosyltransferase activity"/>
    <property type="evidence" value="ECO:0007669"/>
    <property type="project" value="UniProtKB-EC"/>
</dbReference>
<dbReference type="GO" id="GO:0003950">
    <property type="term" value="F:NAD+ poly-ADP-ribosyltransferase activity"/>
    <property type="evidence" value="ECO:0007669"/>
    <property type="project" value="TreeGrafter"/>
</dbReference>
<comment type="subcellular location">
    <subcellularLocation>
        <location evidence="1">Secreted</location>
    </subcellularLocation>
</comment>
<keyword evidence="13" id="KW-1185">Reference proteome</keyword>
<keyword evidence="6 10" id="KW-0808">Transferase</keyword>
<keyword evidence="8" id="KW-0843">Virulence</keyword>
<organism evidence="12 13">
    <name type="scientific">Adineta ricciae</name>
    <name type="common">Rotifer</name>
    <dbReference type="NCBI Taxonomy" id="249248"/>
    <lineage>
        <taxon>Eukaryota</taxon>
        <taxon>Metazoa</taxon>
        <taxon>Spiralia</taxon>
        <taxon>Gnathifera</taxon>
        <taxon>Rotifera</taxon>
        <taxon>Eurotatoria</taxon>
        <taxon>Bdelloidea</taxon>
        <taxon>Adinetida</taxon>
        <taxon>Adinetidae</taxon>
        <taxon>Adineta</taxon>
    </lineage>
</organism>
<dbReference type="EC" id="2.4.2.31" evidence="10"/>
<evidence type="ECO:0000256" key="3">
    <source>
        <dbReference type="ARBA" id="ARBA00022525"/>
    </source>
</evidence>
<evidence type="ECO:0000313" key="13">
    <source>
        <dbReference type="Proteomes" id="UP000663828"/>
    </source>
</evidence>
<dbReference type="InterPro" id="IPR050999">
    <property type="entry name" value="ADP-ribosyltransferase_ARG"/>
</dbReference>
<dbReference type="Proteomes" id="UP000663828">
    <property type="component" value="Unassembled WGS sequence"/>
</dbReference>
<dbReference type="PANTHER" id="PTHR10339">
    <property type="entry name" value="ADP-RIBOSYLTRANSFERASE"/>
    <property type="match status" value="1"/>
</dbReference>
<dbReference type="AlphaFoldDB" id="A0A816F5N4"/>
<keyword evidence="5 10" id="KW-0328">Glycosyltransferase</keyword>
<evidence type="ECO:0000256" key="8">
    <source>
        <dbReference type="ARBA" id="ARBA00023026"/>
    </source>
</evidence>
<dbReference type="SUPFAM" id="SSF56399">
    <property type="entry name" value="ADP-ribosylation"/>
    <property type="match status" value="1"/>
</dbReference>
<dbReference type="EMBL" id="CAJNOJ010000247">
    <property type="protein sequence ID" value="CAF1333318.1"/>
    <property type="molecule type" value="Genomic_DNA"/>
</dbReference>
<keyword evidence="3" id="KW-0964">Secreted</keyword>
<evidence type="ECO:0000256" key="7">
    <source>
        <dbReference type="ARBA" id="ARBA00022695"/>
    </source>
</evidence>
<dbReference type="GO" id="GO:0016779">
    <property type="term" value="F:nucleotidyltransferase activity"/>
    <property type="evidence" value="ECO:0007669"/>
    <property type="project" value="UniProtKB-KW"/>
</dbReference>
<accession>A0A816F5N4</accession>
<gene>
    <name evidence="11" type="ORF">EDS130_LOCUS32314</name>
    <name evidence="12" type="ORF">XAT740_LOCUS55998</name>
</gene>
<dbReference type="OrthoDB" id="423533at2759"/>